<organism evidence="1">
    <name type="scientific">uncultured virus</name>
    <dbReference type="NCBI Taxonomy" id="340016"/>
    <lineage>
        <taxon>Viruses</taxon>
        <taxon>environmental samples</taxon>
    </lineage>
</organism>
<reference evidence="1" key="2">
    <citation type="journal article" date="2017" name="Nat. Commun.">
        <title>Single-virus genomics reveals hidden cosmopolitan and abundant viruses.</title>
        <authorList>
            <person name="Martinez-Hernandez F."/>
            <person name="Fornas O."/>
            <person name="Lluesma Gomez M."/>
            <person name="Bolduc B."/>
            <person name="de la Cruz Pena M.J."/>
            <person name="Martinez J.M."/>
            <person name="Anton J."/>
            <person name="Gasol J.M."/>
            <person name="Rosselli R."/>
            <person name="Rodriguez-Valera F."/>
            <person name="Sullivan M.B."/>
            <person name="Acinas S.G."/>
            <person name="Martinez-Garcia M."/>
        </authorList>
    </citation>
    <scope>NUCLEOTIDE SEQUENCE</scope>
</reference>
<name>A0A218MKU2_9VIRU</name>
<proteinExistence type="predicted"/>
<evidence type="ECO:0000313" key="1">
    <source>
        <dbReference type="EMBL" id="ASE99904.1"/>
    </source>
</evidence>
<sequence>MEENKVFREAAEKLAEKYLPMEDMLEYPKYKDKLTLEDDGGNVIHVDFKKETP</sequence>
<accession>A0A218MKU2</accession>
<reference evidence="1" key="1">
    <citation type="submission" date="2016-10" db="EMBL/GenBank/DDBJ databases">
        <authorList>
            <person name="Varghese N."/>
        </authorList>
    </citation>
    <scope>NUCLEOTIDE SEQUENCE</scope>
</reference>
<protein>
    <submittedName>
        <fullName evidence="1">Uncharacterized protein</fullName>
    </submittedName>
</protein>
<dbReference type="EMBL" id="KY052802">
    <property type="protein sequence ID" value="ASE99904.1"/>
    <property type="molecule type" value="Genomic_DNA"/>
</dbReference>